<dbReference type="RefSeq" id="WP_005544252.1">
    <property type="nucleotide sequence ID" value="NZ_CP012958.1"/>
</dbReference>
<dbReference type="Proteomes" id="UP000072236">
    <property type="component" value="Chromosome"/>
</dbReference>
<gene>
    <name evidence="2" type="ORF">ACT75_06600</name>
    <name evidence="3" type="ORF">CQR80_08250</name>
    <name evidence="4" type="ORF">FXB79_06570</name>
</gene>
<dbReference type="EMBL" id="VSED01000015">
    <property type="protein sequence ID" value="TYA38835.1"/>
    <property type="molecule type" value="Genomic_DNA"/>
</dbReference>
<organism evidence="4 7">
    <name type="scientific">Aggregatibacter actinomycetemcomitans</name>
    <name type="common">Actinobacillus actinomycetemcomitans</name>
    <name type="synonym">Haemophilus actinomycetemcomitans</name>
    <dbReference type="NCBI Taxonomy" id="714"/>
    <lineage>
        <taxon>Bacteria</taxon>
        <taxon>Pseudomonadati</taxon>
        <taxon>Pseudomonadota</taxon>
        <taxon>Gammaproteobacteria</taxon>
        <taxon>Pasteurellales</taxon>
        <taxon>Pasteurellaceae</taxon>
        <taxon>Aggregatibacter</taxon>
    </lineage>
</organism>
<evidence type="ECO:0000313" key="5">
    <source>
        <dbReference type="Proteomes" id="UP000072236"/>
    </source>
</evidence>
<evidence type="ECO:0000313" key="7">
    <source>
        <dbReference type="Proteomes" id="UP000323012"/>
    </source>
</evidence>
<dbReference type="OrthoDB" id="8161726at2"/>
<evidence type="ECO:0000313" key="3">
    <source>
        <dbReference type="EMBL" id="PHO20206.1"/>
    </source>
</evidence>
<reference evidence="3 6" key="2">
    <citation type="submission" date="2017-10" db="EMBL/GenBank/DDBJ databases">
        <title>Draft genome sequences of Aggregatibacter actinomycetemcomitans strains 310a and 310b.</title>
        <authorList>
            <person name="May A.C."/>
            <person name="Ohta H."/>
            <person name="Maeda H."/>
            <person name="Kokeguchi S."/>
            <person name="Cugini C."/>
        </authorList>
    </citation>
    <scope>NUCLEOTIDE SEQUENCE [LARGE SCALE GENOMIC DNA]</scope>
    <source>
        <strain evidence="3 6">310b</strain>
    </source>
</reference>
<reference evidence="4 7" key="3">
    <citation type="submission" date="2019-08" db="EMBL/GenBank/DDBJ databases">
        <title>Whole genome sequencing of Aggregatibacter actinomycetemcomitans cultured from blood stream infections in Denmark reveals a novel phylogenetic lineage expressing serotype a membrane O polysaccharide.</title>
        <authorList>
            <person name="Nedergaard S."/>
            <person name="Kobel C.M."/>
            <person name="Nielsen M.B."/>
            <person name="Moeller R.T."/>
            <person name="Jensen A.B."/>
            <person name="Noerskov-Lauritsen N."/>
        </authorList>
    </citation>
    <scope>NUCLEOTIDE SEQUENCE [LARGE SCALE GENOMIC DNA]</scope>
    <source>
        <strain evidence="4 7">PN_563</strain>
    </source>
</reference>
<dbReference type="EMBL" id="PCGW01000015">
    <property type="protein sequence ID" value="PHO20206.1"/>
    <property type="molecule type" value="Genomic_DNA"/>
</dbReference>
<evidence type="ECO:0000313" key="6">
    <source>
        <dbReference type="Proteomes" id="UP000226080"/>
    </source>
</evidence>
<dbReference type="AlphaFoldDB" id="A0A142G0P6"/>
<dbReference type="KEGG" id="aact:ACT75_06600"/>
<sequence>MKLMTKLTLAVATVFIAACAPRDTTHHYDIQSVLNSPEAQRFLNPNVKLYFGKPAPGKVVVDNAVTNKKTNAANKSDEKACKRAFLSAVKQLQDKAQSSGATKVGNIVSYYKKNVYKSTTQYECHAGHLIAGVALKGDIVK</sequence>
<dbReference type="Proteomes" id="UP000323012">
    <property type="component" value="Unassembled WGS sequence"/>
</dbReference>
<feature type="chain" id="PRO_5014247132" evidence="1">
    <location>
        <begin position="21"/>
        <end position="141"/>
    </location>
</feature>
<keyword evidence="1" id="KW-0732">Signal</keyword>
<reference evidence="2 5" key="1">
    <citation type="submission" date="2015-10" db="EMBL/GenBank/DDBJ databases">
        <title>Tn-seq of a polymicrobial infection.</title>
        <authorList>
            <person name="Stacy A."/>
            <person name="Rumbaugh K.P."/>
            <person name="Whiteley M."/>
        </authorList>
    </citation>
    <scope>NUCLEOTIDE SEQUENCE [LARGE SCALE GENOMIC DNA]</scope>
    <source>
        <strain evidence="2 5">624</strain>
    </source>
</reference>
<evidence type="ECO:0000256" key="1">
    <source>
        <dbReference type="SAM" id="SignalP"/>
    </source>
</evidence>
<dbReference type="eggNOG" id="COG0393">
    <property type="taxonomic scope" value="Bacteria"/>
</dbReference>
<name>A0A142G0P6_AGGAC</name>
<dbReference type="EMBL" id="CP012959">
    <property type="protein sequence ID" value="AMQ94226.1"/>
    <property type="molecule type" value="Genomic_DNA"/>
</dbReference>
<evidence type="ECO:0000313" key="2">
    <source>
        <dbReference type="EMBL" id="AMQ94226.1"/>
    </source>
</evidence>
<dbReference type="GeneID" id="77211144"/>
<accession>A0A142G0P6</accession>
<proteinExistence type="predicted"/>
<keyword evidence="6" id="KW-1185">Reference proteome</keyword>
<dbReference type="Proteomes" id="UP000226080">
    <property type="component" value="Unassembled WGS sequence"/>
</dbReference>
<dbReference type="PROSITE" id="PS51257">
    <property type="entry name" value="PROKAR_LIPOPROTEIN"/>
    <property type="match status" value="1"/>
</dbReference>
<feature type="signal peptide" evidence="1">
    <location>
        <begin position="1"/>
        <end position="20"/>
    </location>
</feature>
<protein>
    <submittedName>
        <fullName evidence="4">Excinuclease ABC subunit A</fullName>
    </submittedName>
</protein>
<evidence type="ECO:0000313" key="4">
    <source>
        <dbReference type="EMBL" id="TYA38835.1"/>
    </source>
</evidence>